<name>A0A3A1NZW2_9SPHN</name>
<keyword evidence="1" id="KW-0732">Signal</keyword>
<dbReference type="EMBL" id="QXFM01000135">
    <property type="protein sequence ID" value="RIV81634.1"/>
    <property type="molecule type" value="Genomic_DNA"/>
</dbReference>
<comment type="caution">
    <text evidence="2">The sequence shown here is derived from an EMBL/GenBank/DDBJ whole genome shotgun (WGS) entry which is preliminary data.</text>
</comment>
<dbReference type="RefSeq" id="WP_119594212.1">
    <property type="nucleotide sequence ID" value="NZ_QXFM01000135.1"/>
</dbReference>
<evidence type="ECO:0000313" key="3">
    <source>
        <dbReference type="Proteomes" id="UP000265366"/>
    </source>
</evidence>
<dbReference type="OrthoDB" id="7427955at2"/>
<reference evidence="2 3" key="1">
    <citation type="submission" date="2018-08" db="EMBL/GenBank/DDBJ databases">
        <title>Erythrobacter zhengii sp.nov., a bacterium isolated from deep-sea sediment.</title>
        <authorList>
            <person name="Fang C."/>
            <person name="Wu Y.-H."/>
            <person name="Sun C."/>
            <person name="Wang H."/>
            <person name="Cheng H."/>
            <person name="Meng F.-X."/>
            <person name="Wang C.-S."/>
            <person name="Xu X.-W."/>
        </authorList>
    </citation>
    <scope>NUCLEOTIDE SEQUENCE [LARGE SCALE GENOMIC DNA]</scope>
    <source>
        <strain evidence="2 3">CCTCC AB 2015396</strain>
    </source>
</reference>
<dbReference type="AlphaFoldDB" id="A0A3A1NZW2"/>
<accession>A0A3A1NZW2</accession>
<sequence length="143" mass="15158">MIAKFGARFHLNSSAAAAFVKISCATLLAAGLFSASPAAAHDRPTTRLVTCGEQSCLRIEGHRENAGTVVAINGAPMEVHGAESWRITLPLATVRQIAEQGARRLEVTLLHPDTRSASRDFARLPIGLLGDTTDLEAIRVTAS</sequence>
<proteinExistence type="predicted"/>
<gene>
    <name evidence="2" type="ORF">D2V17_17125</name>
</gene>
<evidence type="ECO:0000256" key="1">
    <source>
        <dbReference type="SAM" id="SignalP"/>
    </source>
</evidence>
<feature type="chain" id="PRO_5017454983" evidence="1">
    <location>
        <begin position="41"/>
        <end position="143"/>
    </location>
</feature>
<evidence type="ECO:0000313" key="2">
    <source>
        <dbReference type="EMBL" id="RIV81634.1"/>
    </source>
</evidence>
<protein>
    <submittedName>
        <fullName evidence="2">Uncharacterized protein</fullName>
    </submittedName>
</protein>
<feature type="signal peptide" evidence="1">
    <location>
        <begin position="1"/>
        <end position="40"/>
    </location>
</feature>
<keyword evidence="3" id="KW-1185">Reference proteome</keyword>
<dbReference type="Proteomes" id="UP000265366">
    <property type="component" value="Unassembled WGS sequence"/>
</dbReference>
<organism evidence="2 3">
    <name type="scientific">Aurantiacibacter xanthus</name>
    <dbReference type="NCBI Taxonomy" id="1784712"/>
    <lineage>
        <taxon>Bacteria</taxon>
        <taxon>Pseudomonadati</taxon>
        <taxon>Pseudomonadota</taxon>
        <taxon>Alphaproteobacteria</taxon>
        <taxon>Sphingomonadales</taxon>
        <taxon>Erythrobacteraceae</taxon>
        <taxon>Aurantiacibacter</taxon>
    </lineage>
</organism>